<evidence type="ECO:0000256" key="8">
    <source>
        <dbReference type="ARBA" id="ARBA00023128"/>
    </source>
</evidence>
<dbReference type="SUPFAM" id="SSF52467">
    <property type="entry name" value="DHS-like NAD/FAD-binding domain"/>
    <property type="match status" value="1"/>
</dbReference>
<evidence type="ECO:0000256" key="5">
    <source>
        <dbReference type="ARBA" id="ARBA00022723"/>
    </source>
</evidence>
<proteinExistence type="inferred from homology"/>
<comment type="cofactor">
    <cofactor evidence="1">
        <name>Zn(2+)</name>
        <dbReference type="ChEBI" id="CHEBI:29105"/>
    </cofactor>
</comment>
<name>A0A4S4LRH0_9AGAM</name>
<comment type="subcellular location">
    <subcellularLocation>
        <location evidence="2">Mitochondrion</location>
    </subcellularLocation>
</comment>
<sequence length="361" mass="40115">MYVEPTCRQRDDLSVKANLARLNLPHPEAVFEMSFFREQPQPCKDIIHAIQQKPTHTFYLQSTRLPKSSIPDTIGQHFRIPSSKLLAERNLLRMCFTQNIDTLERRAGVPEDKIVEAHGSFATQRCIECRKPFDSKMMRELVHSGKIPKCEDCGGLVKPDIVFFGESLPVAFGKAVPLLREADLLIVMGTSLTVHPFASLANRVNSDCPRVLINLERAGNIGSQIDDIVLLGQCDDIVRELCKELGWEEELTKEWEVTAASVLADVEGLGEPGEIKHEKAEDVVDRLAVEISEALHINSQEGCEDEEDETQIAETSDKAGTQGDNNGDDGESSTIPEQPHANLEKLPERRGTPQISCSPPT</sequence>
<feature type="compositionally biased region" description="Acidic residues" evidence="10">
    <location>
        <begin position="302"/>
        <end position="311"/>
    </location>
</feature>
<dbReference type="PROSITE" id="PS50305">
    <property type="entry name" value="SIRTUIN"/>
    <property type="match status" value="1"/>
</dbReference>
<dbReference type="Gene3D" id="3.40.50.1220">
    <property type="entry name" value="TPP-binding domain"/>
    <property type="match status" value="1"/>
</dbReference>
<feature type="region of interest" description="Disordered" evidence="10">
    <location>
        <begin position="297"/>
        <end position="361"/>
    </location>
</feature>
<reference evidence="12 13" key="1">
    <citation type="submission" date="2019-02" db="EMBL/GenBank/DDBJ databases">
        <title>Genome sequencing of the rare red list fungi Bondarzewia mesenterica.</title>
        <authorList>
            <person name="Buettner E."/>
            <person name="Kellner H."/>
        </authorList>
    </citation>
    <scope>NUCLEOTIDE SEQUENCE [LARGE SCALE GENOMIC DNA]</scope>
    <source>
        <strain evidence="12 13">DSM 108281</strain>
    </source>
</reference>
<evidence type="ECO:0000256" key="1">
    <source>
        <dbReference type="ARBA" id="ARBA00001947"/>
    </source>
</evidence>
<dbReference type="InterPro" id="IPR026590">
    <property type="entry name" value="Ssirtuin_cat_dom"/>
</dbReference>
<dbReference type="GO" id="GO:0017136">
    <property type="term" value="F:histone deacetylase activity, NAD-dependent"/>
    <property type="evidence" value="ECO:0007669"/>
    <property type="project" value="TreeGrafter"/>
</dbReference>
<keyword evidence="6 9" id="KW-0862">Zinc</keyword>
<dbReference type="Gene3D" id="3.30.1600.10">
    <property type="entry name" value="SIR2/SIRT2 'Small Domain"/>
    <property type="match status" value="1"/>
</dbReference>
<dbReference type="GO" id="GO:0005739">
    <property type="term" value="C:mitochondrion"/>
    <property type="evidence" value="ECO:0007669"/>
    <property type="project" value="UniProtKB-SubCell"/>
</dbReference>
<comment type="similarity">
    <text evidence="3">Belongs to the sirtuin family. Class I subfamily.</text>
</comment>
<feature type="compositionally biased region" description="Polar residues" evidence="10">
    <location>
        <begin position="312"/>
        <end position="325"/>
    </location>
</feature>
<feature type="compositionally biased region" description="Basic and acidic residues" evidence="10">
    <location>
        <begin position="342"/>
        <end position="351"/>
    </location>
</feature>
<gene>
    <name evidence="12" type="ORF">EW146_g5778</name>
</gene>
<protein>
    <recommendedName>
        <fullName evidence="11">Deacetylase sirtuin-type domain-containing protein</fullName>
    </recommendedName>
</protein>
<dbReference type="GO" id="GO:0005634">
    <property type="term" value="C:nucleus"/>
    <property type="evidence" value="ECO:0007669"/>
    <property type="project" value="TreeGrafter"/>
</dbReference>
<keyword evidence="7" id="KW-0520">NAD</keyword>
<evidence type="ECO:0000256" key="7">
    <source>
        <dbReference type="ARBA" id="ARBA00023027"/>
    </source>
</evidence>
<evidence type="ECO:0000256" key="9">
    <source>
        <dbReference type="PROSITE-ProRule" id="PRU00236"/>
    </source>
</evidence>
<evidence type="ECO:0000259" key="11">
    <source>
        <dbReference type="PROSITE" id="PS50305"/>
    </source>
</evidence>
<evidence type="ECO:0000256" key="2">
    <source>
        <dbReference type="ARBA" id="ARBA00004173"/>
    </source>
</evidence>
<evidence type="ECO:0000256" key="4">
    <source>
        <dbReference type="ARBA" id="ARBA00022679"/>
    </source>
</evidence>
<dbReference type="InterPro" id="IPR029035">
    <property type="entry name" value="DHS-like_NAD/FAD-binding_dom"/>
</dbReference>
<dbReference type="Proteomes" id="UP000310158">
    <property type="component" value="Unassembled WGS sequence"/>
</dbReference>
<dbReference type="PANTHER" id="PTHR11085">
    <property type="entry name" value="NAD-DEPENDENT PROTEIN DEACYLASE SIRTUIN-5, MITOCHONDRIAL-RELATED"/>
    <property type="match status" value="1"/>
</dbReference>
<keyword evidence="13" id="KW-1185">Reference proteome</keyword>
<keyword evidence="8" id="KW-0496">Mitochondrion</keyword>
<dbReference type="Pfam" id="PF02146">
    <property type="entry name" value="SIR2"/>
    <property type="match status" value="1"/>
</dbReference>
<accession>A0A4S4LRH0</accession>
<keyword evidence="4" id="KW-0808">Transferase</keyword>
<feature type="binding site" evidence="9">
    <location>
        <position position="129"/>
    </location>
    <ligand>
        <name>Zn(2+)</name>
        <dbReference type="ChEBI" id="CHEBI:29105"/>
    </ligand>
</feature>
<comment type="caution">
    <text evidence="12">The sequence shown here is derived from an EMBL/GenBank/DDBJ whole genome shotgun (WGS) entry which is preliminary data.</text>
</comment>
<dbReference type="InterPro" id="IPR050134">
    <property type="entry name" value="NAD-dep_sirtuin_deacylases"/>
</dbReference>
<feature type="binding site" evidence="9">
    <location>
        <position position="150"/>
    </location>
    <ligand>
        <name>Zn(2+)</name>
        <dbReference type="ChEBI" id="CHEBI:29105"/>
    </ligand>
</feature>
<evidence type="ECO:0000256" key="10">
    <source>
        <dbReference type="SAM" id="MobiDB-lite"/>
    </source>
</evidence>
<evidence type="ECO:0000256" key="3">
    <source>
        <dbReference type="ARBA" id="ARBA00006924"/>
    </source>
</evidence>
<dbReference type="OrthoDB" id="420264at2759"/>
<keyword evidence="5 9" id="KW-0479">Metal-binding</keyword>
<feature type="active site" description="Proton acceptor" evidence="9">
    <location>
        <position position="118"/>
    </location>
</feature>
<feature type="binding site" evidence="9">
    <location>
        <position position="126"/>
    </location>
    <ligand>
        <name>Zn(2+)</name>
        <dbReference type="ChEBI" id="CHEBI:29105"/>
    </ligand>
</feature>
<evidence type="ECO:0000313" key="12">
    <source>
        <dbReference type="EMBL" id="THH14567.1"/>
    </source>
</evidence>
<dbReference type="InterPro" id="IPR026591">
    <property type="entry name" value="Sirtuin_cat_small_dom_sf"/>
</dbReference>
<dbReference type="InterPro" id="IPR003000">
    <property type="entry name" value="Sirtuin"/>
</dbReference>
<dbReference type="GO" id="GO:0070403">
    <property type="term" value="F:NAD+ binding"/>
    <property type="evidence" value="ECO:0007669"/>
    <property type="project" value="InterPro"/>
</dbReference>
<dbReference type="PANTHER" id="PTHR11085:SF6">
    <property type="entry name" value="NAD-DEPENDENT PROTEIN DEACETYLASE SIRTUIN-2"/>
    <property type="match status" value="1"/>
</dbReference>
<dbReference type="GO" id="GO:0046872">
    <property type="term" value="F:metal ion binding"/>
    <property type="evidence" value="ECO:0007669"/>
    <property type="project" value="UniProtKB-KW"/>
</dbReference>
<feature type="binding site" evidence="9">
    <location>
        <position position="153"/>
    </location>
    <ligand>
        <name>Zn(2+)</name>
        <dbReference type="ChEBI" id="CHEBI:29105"/>
    </ligand>
</feature>
<dbReference type="AlphaFoldDB" id="A0A4S4LRH0"/>
<evidence type="ECO:0000313" key="13">
    <source>
        <dbReference type="Proteomes" id="UP000310158"/>
    </source>
</evidence>
<organism evidence="12 13">
    <name type="scientific">Bondarzewia mesenterica</name>
    <dbReference type="NCBI Taxonomy" id="1095465"/>
    <lineage>
        <taxon>Eukaryota</taxon>
        <taxon>Fungi</taxon>
        <taxon>Dikarya</taxon>
        <taxon>Basidiomycota</taxon>
        <taxon>Agaricomycotina</taxon>
        <taxon>Agaricomycetes</taxon>
        <taxon>Russulales</taxon>
        <taxon>Bondarzewiaceae</taxon>
        <taxon>Bondarzewia</taxon>
    </lineage>
</organism>
<dbReference type="EMBL" id="SGPL01000267">
    <property type="protein sequence ID" value="THH14567.1"/>
    <property type="molecule type" value="Genomic_DNA"/>
</dbReference>
<evidence type="ECO:0000256" key="6">
    <source>
        <dbReference type="ARBA" id="ARBA00022833"/>
    </source>
</evidence>
<feature type="domain" description="Deacetylase sirtuin-type" evidence="11">
    <location>
        <begin position="1"/>
        <end position="248"/>
    </location>
</feature>